<sequence length="107" mass="12212">MNVTRRFVVLKEGWALTLTPWTTMGRPSKSDAILIPISHIRLVQAVWKMPIRCVSVIRPLRENTLSTLSCPVLYHHVYHPGSPSIVFLHHSSFSLLSRPYVLTINQP</sequence>
<dbReference type="EMBL" id="LUEZ02000158">
    <property type="protein sequence ID" value="RDB15479.1"/>
    <property type="molecule type" value="Genomic_DNA"/>
</dbReference>
<reference evidence="1" key="1">
    <citation type="submission" date="2018-04" db="EMBL/GenBank/DDBJ databases">
        <title>Whole genome sequencing of Hypsizygus marmoreus.</title>
        <authorList>
            <person name="Choi I.-G."/>
            <person name="Min B."/>
            <person name="Kim J.-G."/>
            <person name="Kim S."/>
            <person name="Oh Y.-L."/>
            <person name="Kong W.-S."/>
            <person name="Park H."/>
            <person name="Jeong J."/>
            <person name="Song E.-S."/>
        </authorList>
    </citation>
    <scope>NUCLEOTIDE SEQUENCE [LARGE SCALE GENOMIC DNA]</scope>
    <source>
        <strain evidence="1">51987-8</strain>
    </source>
</reference>
<dbReference type="AlphaFoldDB" id="A0A369J0E7"/>
<evidence type="ECO:0000313" key="1">
    <source>
        <dbReference type="EMBL" id="RDB15479.1"/>
    </source>
</evidence>
<accession>A0A369J0E7</accession>
<comment type="caution">
    <text evidence="1">The sequence shown here is derived from an EMBL/GenBank/DDBJ whole genome shotgun (WGS) entry which is preliminary data.</text>
</comment>
<organism evidence="1 2">
    <name type="scientific">Hypsizygus marmoreus</name>
    <name type="common">White beech mushroom</name>
    <name type="synonym">Agaricus marmoreus</name>
    <dbReference type="NCBI Taxonomy" id="39966"/>
    <lineage>
        <taxon>Eukaryota</taxon>
        <taxon>Fungi</taxon>
        <taxon>Dikarya</taxon>
        <taxon>Basidiomycota</taxon>
        <taxon>Agaricomycotina</taxon>
        <taxon>Agaricomycetes</taxon>
        <taxon>Agaricomycetidae</taxon>
        <taxon>Agaricales</taxon>
        <taxon>Tricholomatineae</taxon>
        <taxon>Lyophyllaceae</taxon>
        <taxon>Hypsizygus</taxon>
    </lineage>
</organism>
<dbReference type="InParanoid" id="A0A369J0E7"/>
<evidence type="ECO:0000313" key="2">
    <source>
        <dbReference type="Proteomes" id="UP000076154"/>
    </source>
</evidence>
<protein>
    <submittedName>
        <fullName evidence="1">Uncharacterized protein</fullName>
    </submittedName>
</protein>
<keyword evidence="2" id="KW-1185">Reference proteome</keyword>
<dbReference type="Proteomes" id="UP000076154">
    <property type="component" value="Unassembled WGS sequence"/>
</dbReference>
<name>A0A369J0E7_HYPMA</name>
<gene>
    <name evidence="1" type="ORF">Hypma_004252</name>
</gene>
<proteinExistence type="predicted"/>